<dbReference type="InterPro" id="IPR016166">
    <property type="entry name" value="FAD-bd_PCMH"/>
</dbReference>
<dbReference type="InterPro" id="IPR036318">
    <property type="entry name" value="FAD-bd_PCMH-like_sf"/>
</dbReference>
<sequence length="272" mass="29969">MVNGFMATSLKEALEIRSSENVTPYCGGTDLMIENKEGATYLFLNKVPEMKKIVEDNDYIRIGAACTFTEVLNSSIVPKLMKEAVSRIAAPAIRNIGTMGGNIGNGSAKADSVLIEYVSDAKVVVASKDRSRIVPIDEFYKGRKQLDLKKDELIVEILLPKTGLDNYYYKKVGARNALAISRVSFAGIIKMDGDIIKDIAIAFGAISGTVLRFKEVEKLFVGKTLSEAKGMKDKFISEYEKKIVPTKGRVSSEYRKAVCLNLLKDFLTEKGI</sequence>
<dbReference type="GO" id="GO:0050138">
    <property type="term" value="F:nicotinate dehydrogenase activity"/>
    <property type="evidence" value="ECO:0007669"/>
    <property type="project" value="UniProtKB-EC"/>
</dbReference>
<dbReference type="PROSITE" id="PS51387">
    <property type="entry name" value="FAD_PCMH"/>
    <property type="match status" value="1"/>
</dbReference>
<dbReference type="PANTHER" id="PTHR42659">
    <property type="entry name" value="XANTHINE DEHYDROGENASE SUBUNIT C-RELATED"/>
    <property type="match status" value="1"/>
</dbReference>
<dbReference type="AlphaFoldDB" id="A0A174DPJ9"/>
<dbReference type="InterPro" id="IPR016169">
    <property type="entry name" value="FAD-bd_PCMH_sub2"/>
</dbReference>
<dbReference type="Pfam" id="PF00941">
    <property type="entry name" value="FAD_binding_5"/>
    <property type="match status" value="1"/>
</dbReference>
<evidence type="ECO:0000313" key="6">
    <source>
        <dbReference type="Proteomes" id="UP000095594"/>
    </source>
</evidence>
<keyword evidence="2" id="KW-0274">FAD</keyword>
<keyword evidence="3 5" id="KW-0560">Oxidoreductase</keyword>
<dbReference type="RefSeq" id="WP_055264791.1">
    <property type="nucleotide sequence ID" value="NZ_CABIXQ010000007.1"/>
</dbReference>
<evidence type="ECO:0000256" key="3">
    <source>
        <dbReference type="ARBA" id="ARBA00023002"/>
    </source>
</evidence>
<proteinExistence type="predicted"/>
<accession>A0A174DPJ9</accession>
<evidence type="ECO:0000256" key="2">
    <source>
        <dbReference type="ARBA" id="ARBA00022827"/>
    </source>
</evidence>
<dbReference type="SUPFAM" id="SSF55447">
    <property type="entry name" value="CO dehydrogenase flavoprotein C-terminal domain-like"/>
    <property type="match status" value="1"/>
</dbReference>
<gene>
    <name evidence="5" type="primary">ndhF</name>
    <name evidence="5" type="ORF">ERS852471_01253</name>
</gene>
<dbReference type="InterPro" id="IPR005107">
    <property type="entry name" value="CO_DH_flav_C"/>
</dbReference>
<organism evidence="5 6">
    <name type="scientific">Clostridium disporicum</name>
    <dbReference type="NCBI Taxonomy" id="84024"/>
    <lineage>
        <taxon>Bacteria</taxon>
        <taxon>Bacillati</taxon>
        <taxon>Bacillota</taxon>
        <taxon>Clostridia</taxon>
        <taxon>Eubacteriales</taxon>
        <taxon>Clostridiaceae</taxon>
        <taxon>Clostridium</taxon>
    </lineage>
</organism>
<dbReference type="EMBL" id="CYZX01000007">
    <property type="protein sequence ID" value="CUO27511.1"/>
    <property type="molecule type" value="Genomic_DNA"/>
</dbReference>
<dbReference type="InterPro" id="IPR002346">
    <property type="entry name" value="Mopterin_DH_FAD-bd"/>
</dbReference>
<dbReference type="SMART" id="SM01092">
    <property type="entry name" value="CO_deh_flav_C"/>
    <property type="match status" value="1"/>
</dbReference>
<dbReference type="OrthoDB" id="9789842at2"/>
<dbReference type="SUPFAM" id="SSF56176">
    <property type="entry name" value="FAD-binding/transporter-associated domain-like"/>
    <property type="match status" value="1"/>
</dbReference>
<dbReference type="Gene3D" id="3.30.465.10">
    <property type="match status" value="1"/>
</dbReference>
<name>A0A174DPJ9_9CLOT</name>
<dbReference type="InterPro" id="IPR036683">
    <property type="entry name" value="CO_DH_flav_C_dom_sf"/>
</dbReference>
<dbReference type="InterPro" id="IPR051312">
    <property type="entry name" value="Diverse_Substr_Oxidored"/>
</dbReference>
<keyword evidence="1" id="KW-0285">Flavoprotein</keyword>
<protein>
    <submittedName>
        <fullName evidence="5">Medium FAD-binding subunit of molybdenum enzyme</fullName>
        <ecNumber evidence="5">1.17.1.5</ecNumber>
    </submittedName>
</protein>
<evidence type="ECO:0000313" key="5">
    <source>
        <dbReference type="EMBL" id="CUO27511.1"/>
    </source>
</evidence>
<dbReference type="EC" id="1.17.1.5" evidence="5"/>
<dbReference type="Pfam" id="PF03450">
    <property type="entry name" value="CO_deh_flav_C"/>
    <property type="match status" value="1"/>
</dbReference>
<dbReference type="Proteomes" id="UP000095594">
    <property type="component" value="Unassembled WGS sequence"/>
</dbReference>
<evidence type="ECO:0000256" key="1">
    <source>
        <dbReference type="ARBA" id="ARBA00022630"/>
    </source>
</evidence>
<reference evidence="5 6" key="1">
    <citation type="submission" date="2015-09" db="EMBL/GenBank/DDBJ databases">
        <authorList>
            <consortium name="Pathogen Informatics"/>
        </authorList>
    </citation>
    <scope>NUCLEOTIDE SEQUENCE [LARGE SCALE GENOMIC DNA]</scope>
    <source>
        <strain evidence="5 6">2789STDY5834856</strain>
    </source>
</reference>
<dbReference type="GO" id="GO:0071949">
    <property type="term" value="F:FAD binding"/>
    <property type="evidence" value="ECO:0007669"/>
    <property type="project" value="InterPro"/>
</dbReference>
<feature type="domain" description="FAD-binding PCMH-type" evidence="4">
    <location>
        <begin position="1"/>
        <end position="164"/>
    </location>
</feature>
<evidence type="ECO:0000259" key="4">
    <source>
        <dbReference type="PROSITE" id="PS51387"/>
    </source>
</evidence>
<dbReference type="PANTHER" id="PTHR42659:SF2">
    <property type="entry name" value="XANTHINE DEHYDROGENASE SUBUNIT C-RELATED"/>
    <property type="match status" value="1"/>
</dbReference>
<dbReference type="Gene3D" id="3.30.390.50">
    <property type="entry name" value="CO dehydrogenase flavoprotein, C-terminal domain"/>
    <property type="match status" value="1"/>
</dbReference>